<dbReference type="PANTHER" id="PTHR35813:SF1">
    <property type="entry name" value="INNER MEMBRANE PROTEIN YBAN"/>
    <property type="match status" value="1"/>
</dbReference>
<accession>A0ABT9UPI2</accession>
<keyword evidence="3" id="KW-1185">Reference proteome</keyword>
<evidence type="ECO:0000313" key="2">
    <source>
        <dbReference type="EMBL" id="MDQ0148187.1"/>
    </source>
</evidence>
<keyword evidence="1" id="KW-0812">Transmembrane</keyword>
<reference evidence="2 3" key="1">
    <citation type="submission" date="2023-07" db="EMBL/GenBank/DDBJ databases">
        <title>Genomic Encyclopedia of Type Strains, Phase IV (KMG-IV): sequencing the most valuable type-strain genomes for metagenomic binning, comparative biology and taxonomic classification.</title>
        <authorList>
            <person name="Goeker M."/>
        </authorList>
    </citation>
    <scope>NUCLEOTIDE SEQUENCE [LARGE SCALE GENOMIC DNA]</scope>
    <source>
        <strain evidence="2 3">DSM 20694</strain>
    </source>
</reference>
<evidence type="ECO:0000256" key="1">
    <source>
        <dbReference type="SAM" id="Phobius"/>
    </source>
</evidence>
<evidence type="ECO:0000313" key="3">
    <source>
        <dbReference type="Proteomes" id="UP001228504"/>
    </source>
</evidence>
<keyword evidence="1" id="KW-1133">Transmembrane helix</keyword>
<dbReference type="InterPro" id="IPR007401">
    <property type="entry name" value="DUF454"/>
</dbReference>
<dbReference type="Pfam" id="PF04304">
    <property type="entry name" value="DUF454"/>
    <property type="match status" value="1"/>
</dbReference>
<dbReference type="Proteomes" id="UP001228504">
    <property type="component" value="Unassembled WGS sequence"/>
</dbReference>
<keyword evidence="1" id="KW-0472">Membrane</keyword>
<proteinExistence type="predicted"/>
<dbReference type="PANTHER" id="PTHR35813">
    <property type="entry name" value="INNER MEMBRANE PROTEIN YBAN"/>
    <property type="match status" value="1"/>
</dbReference>
<feature type="transmembrane region" description="Helical" evidence="1">
    <location>
        <begin position="99"/>
        <end position="117"/>
    </location>
</feature>
<organism evidence="2 3">
    <name type="scientific">Eubacterium multiforme</name>
    <dbReference type="NCBI Taxonomy" id="83339"/>
    <lineage>
        <taxon>Bacteria</taxon>
        <taxon>Bacillati</taxon>
        <taxon>Bacillota</taxon>
        <taxon>Clostridia</taxon>
        <taxon>Eubacteriales</taxon>
        <taxon>Eubacteriaceae</taxon>
        <taxon>Eubacterium</taxon>
    </lineage>
</organism>
<feature type="transmembrane region" description="Helical" evidence="1">
    <location>
        <begin position="7"/>
        <end position="28"/>
    </location>
</feature>
<comment type="caution">
    <text evidence="2">The sequence shown here is derived from an EMBL/GenBank/DDBJ whole genome shotgun (WGS) entry which is preliminary data.</text>
</comment>
<protein>
    <submittedName>
        <fullName evidence="2">Uncharacterized membrane protein YbaN (DUF454 family)</fullName>
    </submittedName>
</protein>
<gene>
    <name evidence="2" type="ORF">J2S18_000104</name>
</gene>
<dbReference type="EMBL" id="JAUSUF010000001">
    <property type="protein sequence ID" value="MDQ0148187.1"/>
    <property type="molecule type" value="Genomic_DNA"/>
</dbReference>
<feature type="transmembrane region" description="Helical" evidence="1">
    <location>
        <begin position="74"/>
        <end position="93"/>
    </location>
</feature>
<name>A0ABT9UPI2_9FIRM</name>
<sequence length="132" mass="15237">MNKIKKCFYIIIGFIALALGAIGVVIPVLPTTPFLLLASFCFVKGSDKFDRWFKGTKLYKKHLDGFVKNREMTLKQKIVILVFADTMMMIPVILIDSTIMRVSILLVIVVKLWYFIFRIKTVKKEELSKDVM</sequence>
<dbReference type="PIRSF" id="PIRSF016789">
    <property type="entry name" value="DUF454"/>
    <property type="match status" value="1"/>
</dbReference>
<dbReference type="RefSeq" id="WP_307481820.1">
    <property type="nucleotide sequence ID" value="NZ_JAUSUF010000001.1"/>
</dbReference>